<dbReference type="EMBL" id="JAKFHA010000030">
    <property type="protein sequence ID" value="MCF2532156.1"/>
    <property type="molecule type" value="Genomic_DNA"/>
</dbReference>
<feature type="transmembrane region" description="Helical" evidence="9">
    <location>
        <begin position="30"/>
        <end position="58"/>
    </location>
</feature>
<gene>
    <name evidence="13" type="ORF">LZ495_33750</name>
</gene>
<dbReference type="InterPro" id="IPR003594">
    <property type="entry name" value="HATPase_dom"/>
</dbReference>
<feature type="transmembrane region" description="Helical" evidence="9">
    <location>
        <begin position="119"/>
        <end position="146"/>
    </location>
</feature>
<dbReference type="Gene3D" id="3.30.565.10">
    <property type="entry name" value="Histidine kinase-like ATPase, C-terminal domain"/>
    <property type="match status" value="1"/>
</dbReference>
<keyword evidence="5" id="KW-0547">Nucleotide-binding</keyword>
<dbReference type="Pfam" id="PF13796">
    <property type="entry name" value="Sensor"/>
    <property type="match status" value="1"/>
</dbReference>
<protein>
    <recommendedName>
        <fullName evidence="2">histidine kinase</fullName>
        <ecNumber evidence="2">2.7.13.3</ecNumber>
    </recommendedName>
</protein>
<evidence type="ECO:0000256" key="6">
    <source>
        <dbReference type="ARBA" id="ARBA00022777"/>
    </source>
</evidence>
<accession>A0AA41U3T5</accession>
<evidence type="ECO:0000256" key="3">
    <source>
        <dbReference type="ARBA" id="ARBA00022553"/>
    </source>
</evidence>
<dbReference type="GO" id="GO:0005524">
    <property type="term" value="F:ATP binding"/>
    <property type="evidence" value="ECO:0007669"/>
    <property type="project" value="UniProtKB-KW"/>
</dbReference>
<keyword evidence="9" id="KW-0812">Transmembrane</keyword>
<dbReference type="PANTHER" id="PTHR24421">
    <property type="entry name" value="NITRATE/NITRITE SENSOR PROTEIN NARX-RELATED"/>
    <property type="match status" value="1"/>
</dbReference>
<dbReference type="Gene3D" id="1.20.5.1930">
    <property type="match status" value="1"/>
</dbReference>
<feature type="domain" description="Signal transduction histidine kinase subgroup 3 dimerisation and phosphoacceptor" evidence="11">
    <location>
        <begin position="231"/>
        <end position="298"/>
    </location>
</feature>
<sequence>MSAGAGVGIRDRGIAALRGLALVPTMVPALALFCLTVTFLPLMVIGIGVLVLPVLITATRGLADFSRRRAEAWTGVHIARPYRPAPKFDRGIPGVVQRTRWMLGDPATWRDLLWSLADLAVGLALAILPLGFIAQGVFGLLQPFLWETLIDAGDSGWYTFLKVDSAGMAVLAVPLGLAYIVFGFFIAPYMLRAHALFTRSLLAPTRKAEMELRVRHLTDTRSEAVDASAAELRRIERDLHDGAQARLVAMGMNLGAAEALLETNPEAARALLTETREASAKALNELRDLVRGIHPPVLADRGLGDAVRALGLESPLHVEVSVDLPGRLEAPVESAGYFAVNEVLTNAAKHAQARNVWVDVRYRAGRLRIEVTDDGRGGAALDKGTGLRGIERRLGTFDGTLALDSPRGGPTTVTMELPCVLSSPKTSPS</sequence>
<dbReference type="Pfam" id="PF07730">
    <property type="entry name" value="HisKA_3"/>
    <property type="match status" value="1"/>
</dbReference>
<keyword evidence="14" id="KW-1185">Reference proteome</keyword>
<dbReference type="PANTHER" id="PTHR24421:SF10">
    <property type="entry name" value="NITRATE_NITRITE SENSOR PROTEIN NARQ"/>
    <property type="match status" value="1"/>
</dbReference>
<reference evidence="13" key="1">
    <citation type="submission" date="2022-01" db="EMBL/GenBank/DDBJ databases">
        <title>Genome-Based Taxonomic Classification of the Phylum Actinobacteria.</title>
        <authorList>
            <person name="Gao Y."/>
        </authorList>
    </citation>
    <scope>NUCLEOTIDE SEQUENCE</scope>
    <source>
        <strain evidence="13">KLBMP 8922</strain>
    </source>
</reference>
<evidence type="ECO:0000256" key="4">
    <source>
        <dbReference type="ARBA" id="ARBA00022679"/>
    </source>
</evidence>
<dbReference type="InterPro" id="IPR036890">
    <property type="entry name" value="HATPase_C_sf"/>
</dbReference>
<evidence type="ECO:0000313" key="13">
    <source>
        <dbReference type="EMBL" id="MCF2532156.1"/>
    </source>
</evidence>
<comment type="caution">
    <text evidence="13">The sequence shown here is derived from an EMBL/GenBank/DDBJ whole genome shotgun (WGS) entry which is preliminary data.</text>
</comment>
<keyword evidence="3" id="KW-0597">Phosphoprotein</keyword>
<evidence type="ECO:0000256" key="9">
    <source>
        <dbReference type="SAM" id="Phobius"/>
    </source>
</evidence>
<dbReference type="InterPro" id="IPR025828">
    <property type="entry name" value="Put_sensor_dom"/>
</dbReference>
<dbReference type="CDD" id="cd16917">
    <property type="entry name" value="HATPase_UhpB-NarQ-NarX-like"/>
    <property type="match status" value="1"/>
</dbReference>
<dbReference type="GO" id="GO:0046983">
    <property type="term" value="F:protein dimerization activity"/>
    <property type="evidence" value="ECO:0007669"/>
    <property type="project" value="InterPro"/>
</dbReference>
<dbReference type="GO" id="GO:0016020">
    <property type="term" value="C:membrane"/>
    <property type="evidence" value="ECO:0007669"/>
    <property type="project" value="InterPro"/>
</dbReference>
<evidence type="ECO:0000259" key="11">
    <source>
        <dbReference type="Pfam" id="PF07730"/>
    </source>
</evidence>
<dbReference type="EC" id="2.7.13.3" evidence="2"/>
<evidence type="ECO:0000256" key="1">
    <source>
        <dbReference type="ARBA" id="ARBA00000085"/>
    </source>
</evidence>
<feature type="domain" description="Putative sensor" evidence="12">
    <location>
        <begin position="27"/>
        <end position="202"/>
    </location>
</feature>
<proteinExistence type="predicted"/>
<keyword evidence="9" id="KW-1133">Transmembrane helix</keyword>
<evidence type="ECO:0000256" key="7">
    <source>
        <dbReference type="ARBA" id="ARBA00022840"/>
    </source>
</evidence>
<keyword evidence="7" id="KW-0067">ATP-binding</keyword>
<dbReference type="RefSeq" id="WP_235056876.1">
    <property type="nucleotide sequence ID" value="NZ_JAKFHA010000030.1"/>
</dbReference>
<name>A0AA41U3T5_9ACTN</name>
<feature type="domain" description="Histidine kinase/HSP90-like ATPase" evidence="10">
    <location>
        <begin position="339"/>
        <end position="418"/>
    </location>
</feature>
<dbReference type="Proteomes" id="UP001165378">
    <property type="component" value="Unassembled WGS sequence"/>
</dbReference>
<evidence type="ECO:0000256" key="5">
    <source>
        <dbReference type="ARBA" id="ARBA00022741"/>
    </source>
</evidence>
<dbReference type="AlphaFoldDB" id="A0AA41U3T5"/>
<dbReference type="InterPro" id="IPR050482">
    <property type="entry name" value="Sensor_HK_TwoCompSys"/>
</dbReference>
<comment type="catalytic activity">
    <reaction evidence="1">
        <text>ATP + protein L-histidine = ADP + protein N-phospho-L-histidine.</text>
        <dbReference type="EC" id="2.7.13.3"/>
    </reaction>
</comment>
<organism evidence="13 14">
    <name type="scientific">Yinghuangia soli</name>
    <dbReference type="NCBI Taxonomy" id="2908204"/>
    <lineage>
        <taxon>Bacteria</taxon>
        <taxon>Bacillati</taxon>
        <taxon>Actinomycetota</taxon>
        <taxon>Actinomycetes</taxon>
        <taxon>Kitasatosporales</taxon>
        <taxon>Streptomycetaceae</taxon>
        <taxon>Yinghuangia</taxon>
    </lineage>
</organism>
<dbReference type="InterPro" id="IPR011712">
    <property type="entry name" value="Sig_transdc_His_kin_sub3_dim/P"/>
</dbReference>
<dbReference type="Pfam" id="PF02518">
    <property type="entry name" value="HATPase_c"/>
    <property type="match status" value="1"/>
</dbReference>
<keyword evidence="9" id="KW-0472">Membrane</keyword>
<evidence type="ECO:0000313" key="14">
    <source>
        <dbReference type="Proteomes" id="UP001165378"/>
    </source>
</evidence>
<evidence type="ECO:0000259" key="12">
    <source>
        <dbReference type="Pfam" id="PF13796"/>
    </source>
</evidence>
<keyword evidence="6 13" id="KW-0418">Kinase</keyword>
<evidence type="ECO:0000256" key="8">
    <source>
        <dbReference type="ARBA" id="ARBA00023012"/>
    </source>
</evidence>
<dbReference type="SUPFAM" id="SSF55874">
    <property type="entry name" value="ATPase domain of HSP90 chaperone/DNA topoisomerase II/histidine kinase"/>
    <property type="match status" value="1"/>
</dbReference>
<keyword evidence="4" id="KW-0808">Transferase</keyword>
<feature type="transmembrane region" description="Helical" evidence="9">
    <location>
        <begin position="166"/>
        <end position="191"/>
    </location>
</feature>
<keyword evidence="8" id="KW-0902">Two-component regulatory system</keyword>
<dbReference type="GO" id="GO:0000155">
    <property type="term" value="F:phosphorelay sensor kinase activity"/>
    <property type="evidence" value="ECO:0007669"/>
    <property type="project" value="InterPro"/>
</dbReference>
<evidence type="ECO:0000256" key="2">
    <source>
        <dbReference type="ARBA" id="ARBA00012438"/>
    </source>
</evidence>
<evidence type="ECO:0000259" key="10">
    <source>
        <dbReference type="Pfam" id="PF02518"/>
    </source>
</evidence>